<dbReference type="Proteomes" id="UP000075882">
    <property type="component" value="Unassembled WGS sequence"/>
</dbReference>
<protein>
    <submittedName>
        <fullName evidence="1">Uncharacterized protein</fullName>
    </submittedName>
</protein>
<dbReference type="EnsemblMetazoa" id="ACOM033388-RA">
    <property type="protein sequence ID" value="ACOM033388-PA.1"/>
    <property type="gene ID" value="ACOM033388"/>
</dbReference>
<proteinExistence type="predicted"/>
<sequence>MKNNPLTELYNTKLALLALPSVIFEPRFRGSVRNLVYSDQPGVSPRRQEMRQPRDIKLHLTTTTTTTPTTATTHQCRHTRIRPPEPLARSGNPATSTVIMARWWPTVDSIGLAQSIRHRPQPTARVWKRNAQFGGIYPPNYDLVHQCLRSLPSDKVTKQ</sequence>
<name>A0A8W7PL69_ANOCL</name>
<accession>A0A8W7PL69</accession>
<dbReference type="AlphaFoldDB" id="A0A8W7PL69"/>
<reference evidence="1" key="1">
    <citation type="submission" date="2022-08" db="UniProtKB">
        <authorList>
            <consortium name="EnsemblMetazoa"/>
        </authorList>
    </citation>
    <scope>IDENTIFICATION</scope>
</reference>
<evidence type="ECO:0000313" key="1">
    <source>
        <dbReference type="EnsemblMetazoa" id="ACOM033388-PA.1"/>
    </source>
</evidence>
<organism evidence="1">
    <name type="scientific">Anopheles coluzzii</name>
    <name type="common">African malaria mosquito</name>
    <dbReference type="NCBI Taxonomy" id="1518534"/>
    <lineage>
        <taxon>Eukaryota</taxon>
        <taxon>Metazoa</taxon>
        <taxon>Ecdysozoa</taxon>
        <taxon>Arthropoda</taxon>
        <taxon>Hexapoda</taxon>
        <taxon>Insecta</taxon>
        <taxon>Pterygota</taxon>
        <taxon>Neoptera</taxon>
        <taxon>Endopterygota</taxon>
        <taxon>Diptera</taxon>
        <taxon>Nematocera</taxon>
        <taxon>Culicoidea</taxon>
        <taxon>Culicidae</taxon>
        <taxon>Anophelinae</taxon>
        <taxon>Anopheles</taxon>
    </lineage>
</organism>